<accession>A0ABV6FKP9</accession>
<dbReference type="Pfam" id="PF11227">
    <property type="entry name" value="DUF3025"/>
    <property type="match status" value="1"/>
</dbReference>
<evidence type="ECO:0000313" key="2">
    <source>
        <dbReference type="Proteomes" id="UP001589773"/>
    </source>
</evidence>
<proteinExistence type="predicted"/>
<comment type="caution">
    <text evidence="1">The sequence shown here is derived from an EMBL/GenBank/DDBJ whole genome shotgun (WGS) entry which is preliminary data.</text>
</comment>
<evidence type="ECO:0000313" key="1">
    <source>
        <dbReference type="EMBL" id="MFC0254092.1"/>
    </source>
</evidence>
<dbReference type="RefSeq" id="WP_379681364.1">
    <property type="nucleotide sequence ID" value="NZ_JBHLWP010000019.1"/>
</dbReference>
<keyword evidence="2" id="KW-1185">Reference proteome</keyword>
<reference evidence="1 2" key="1">
    <citation type="submission" date="2024-09" db="EMBL/GenBank/DDBJ databases">
        <authorList>
            <person name="Sun Q."/>
            <person name="Mori K."/>
        </authorList>
    </citation>
    <scope>NUCLEOTIDE SEQUENCE [LARGE SCALE GENOMIC DNA]</scope>
    <source>
        <strain evidence="1 2">CCM 7792</strain>
    </source>
</reference>
<protein>
    <submittedName>
        <fullName evidence="1">DUF3025 domain-containing protein</fullName>
    </submittedName>
</protein>
<gene>
    <name evidence="1" type="ORF">ACFFJK_19545</name>
</gene>
<organism evidence="1 2">
    <name type="scientific">Massilia consociata</name>
    <dbReference type="NCBI Taxonomy" id="760117"/>
    <lineage>
        <taxon>Bacteria</taxon>
        <taxon>Pseudomonadati</taxon>
        <taxon>Pseudomonadota</taxon>
        <taxon>Betaproteobacteria</taxon>
        <taxon>Burkholderiales</taxon>
        <taxon>Oxalobacteraceae</taxon>
        <taxon>Telluria group</taxon>
        <taxon>Massilia</taxon>
    </lineage>
</organism>
<sequence length="267" mass="29607">MLSQIDWSRPWYDAVRPAFARLGLDGEAFIDAFNRNAEALALRNHRGLPLRFVPQAALPEGTAYEEFIGATGNVPTRDNLHDFFNGLVWQTFPLIKRQLNALQAAQIAQAGIGKSRGAARDAATIFDENAALLVVRAGEPGRTLVDALRAHDWLAALFEKRAMYGPDVQVWLFGHALMEKLVAPRKAITAHTRVIVAGDDYFALGHDAQRAWIDAQVAAQLADQALHTSGFTPLPMLGVPGWWPGQDRDFYLDTTVFRPKRKHDSTN</sequence>
<dbReference type="Proteomes" id="UP001589773">
    <property type="component" value="Unassembled WGS sequence"/>
</dbReference>
<dbReference type="EMBL" id="JBHLWP010000019">
    <property type="protein sequence ID" value="MFC0254092.1"/>
    <property type="molecule type" value="Genomic_DNA"/>
</dbReference>
<name>A0ABV6FKP9_9BURK</name>
<dbReference type="InterPro" id="IPR021390">
    <property type="entry name" value="DUF3025"/>
</dbReference>